<comment type="caution">
    <text evidence="1">The sequence shown here is derived from an EMBL/GenBank/DDBJ whole genome shotgun (WGS) entry which is preliminary data.</text>
</comment>
<dbReference type="EMBL" id="MTQA01000017">
    <property type="protein sequence ID" value="PNP86309.1"/>
    <property type="molecule type" value="Genomic_DNA"/>
</dbReference>
<dbReference type="Proteomes" id="UP000236664">
    <property type="component" value="Unassembled WGS sequence"/>
</dbReference>
<name>A0A2K0WVL7_GIBNY</name>
<accession>A0A2K0WVL7</accession>
<dbReference type="OrthoDB" id="10492183at2759"/>
<protein>
    <submittedName>
        <fullName evidence="1">Uncharacterized protein</fullName>
    </submittedName>
</protein>
<evidence type="ECO:0000313" key="1">
    <source>
        <dbReference type="EMBL" id="PNP86309.1"/>
    </source>
</evidence>
<keyword evidence="2" id="KW-1185">Reference proteome</keyword>
<sequence>MKMASPSAGDPVNLANVPVSSNNLHKLARRLLELGCIFDGFLRVAAAFLHPNMTIHRTIAQLVDIL</sequence>
<organism evidence="1 2">
    <name type="scientific">Gibberella nygamai</name>
    <name type="common">Bean root rot disease fungus</name>
    <name type="synonym">Fusarium nygamai</name>
    <dbReference type="NCBI Taxonomy" id="42673"/>
    <lineage>
        <taxon>Eukaryota</taxon>
        <taxon>Fungi</taxon>
        <taxon>Dikarya</taxon>
        <taxon>Ascomycota</taxon>
        <taxon>Pezizomycotina</taxon>
        <taxon>Sordariomycetes</taxon>
        <taxon>Hypocreomycetidae</taxon>
        <taxon>Hypocreales</taxon>
        <taxon>Nectriaceae</taxon>
        <taxon>Fusarium</taxon>
        <taxon>Fusarium fujikuroi species complex</taxon>
    </lineage>
</organism>
<reference evidence="1 2" key="1">
    <citation type="submission" date="2017-06" db="EMBL/GenBank/DDBJ databases">
        <title>Genome of Fusarium nygamai isolate CS10214.</title>
        <authorList>
            <person name="Gardiner D.M."/>
            <person name="Obanor F."/>
            <person name="Kazan K."/>
        </authorList>
    </citation>
    <scope>NUCLEOTIDE SEQUENCE [LARGE SCALE GENOMIC DNA]</scope>
    <source>
        <strain evidence="1 2">CS10214</strain>
    </source>
</reference>
<proteinExistence type="predicted"/>
<dbReference type="AlphaFoldDB" id="A0A2K0WVL7"/>
<gene>
    <name evidence="1" type="ORF">FNYG_00537</name>
</gene>
<evidence type="ECO:0000313" key="2">
    <source>
        <dbReference type="Proteomes" id="UP000236664"/>
    </source>
</evidence>